<evidence type="ECO:0000256" key="1">
    <source>
        <dbReference type="ARBA" id="ARBA00022598"/>
    </source>
</evidence>
<dbReference type="Gene3D" id="3.40.50.20">
    <property type="match status" value="1"/>
</dbReference>
<dbReference type="RefSeq" id="WP_154780406.1">
    <property type="nucleotide sequence ID" value="NZ_WMBC01000007.1"/>
</dbReference>
<dbReference type="Gene3D" id="3.30.470.20">
    <property type="entry name" value="ATP-grasp fold, B domain"/>
    <property type="match status" value="1"/>
</dbReference>
<dbReference type="PANTHER" id="PTHR43585:SF2">
    <property type="entry name" value="ATP-GRASP ENZYME FSQD"/>
    <property type="match status" value="1"/>
</dbReference>
<comment type="caution">
    <text evidence="6">The sequence shown here is derived from an EMBL/GenBank/DDBJ whole genome shotgun (WGS) entry which is preliminary data.</text>
</comment>
<accession>A0A844GHH2</accession>
<dbReference type="PROSITE" id="PS50975">
    <property type="entry name" value="ATP_GRASP"/>
    <property type="match status" value="1"/>
</dbReference>
<sequence length="381" mass="42735">MDKKIVIIGANDFQKPLIQKAGEMGYETHVFAWRDGATGARYADHFYDISITEHKKILKECERIKPQAVATIGSDLANITVQYLAEKLGLPGNSRECICCSTNKYAMRQAMKAAGVSVPYFQVTDGKETEKITVPSYPVIVKPTDRSGSRAITRVARHEDLQEAVRNAIDQSFEKKAIIEEYLSGQEYSMEAISYEGTHTCLAVTKKFTTGDPHYIEIGHLQPAPLEPELKEKIIKEIFCALDALKIRNGASHSEFRVDEKGKVHIIEIGSRMGGDCIGSHLVPLSTGQDFVKMVVQTAAGEKPELNCRPLQKCSAIRFIMDQKDLETLKHIEEKYPQNVVEKVLEGQPGTHPVTDSSSRFGFYIFQTDTMEETEQMQLWK</sequence>
<evidence type="ECO:0000313" key="6">
    <source>
        <dbReference type="EMBL" id="MTD61533.1"/>
    </source>
</evidence>
<evidence type="ECO:0000256" key="4">
    <source>
        <dbReference type="PROSITE-ProRule" id="PRU00409"/>
    </source>
</evidence>
<evidence type="ECO:0000256" key="3">
    <source>
        <dbReference type="ARBA" id="ARBA00022840"/>
    </source>
</evidence>
<protein>
    <submittedName>
        <fullName evidence="6">ATP-grasp domain-containing protein</fullName>
    </submittedName>
</protein>
<dbReference type="AlphaFoldDB" id="A0A844GHH2"/>
<feature type="domain" description="ATP-grasp" evidence="5">
    <location>
        <begin position="108"/>
        <end position="300"/>
    </location>
</feature>
<dbReference type="Pfam" id="PF13535">
    <property type="entry name" value="ATP-grasp_4"/>
    <property type="match status" value="1"/>
</dbReference>
<dbReference type="EMBL" id="WMBC01000007">
    <property type="protein sequence ID" value="MTD61533.1"/>
    <property type="molecule type" value="Genomic_DNA"/>
</dbReference>
<dbReference type="InterPro" id="IPR052032">
    <property type="entry name" value="ATP-dep_AA_Ligase"/>
</dbReference>
<dbReference type="PANTHER" id="PTHR43585">
    <property type="entry name" value="FUMIPYRROLE BIOSYNTHESIS PROTEIN C"/>
    <property type="match status" value="1"/>
</dbReference>
<gene>
    <name evidence="6" type="ORF">GKZ57_09705</name>
</gene>
<reference evidence="6 7" key="1">
    <citation type="submission" date="2019-11" db="EMBL/GenBank/DDBJ databases">
        <title>Draft genome sequence of Blautia luti DSM 14534T, isolated from human stool.</title>
        <authorList>
            <person name="Ortiz R."/>
            <person name="Melis-Arcos F."/>
            <person name="Covarrubias P."/>
            <person name="Cardenas J.P."/>
            <person name="Perez-Donoso J."/>
            <person name="Almonacid D."/>
        </authorList>
    </citation>
    <scope>NUCLEOTIDE SEQUENCE [LARGE SCALE GENOMIC DNA]</scope>
    <source>
        <strain evidence="6 7">DSM 14534</strain>
    </source>
</reference>
<keyword evidence="3 4" id="KW-0067">ATP-binding</keyword>
<evidence type="ECO:0000313" key="7">
    <source>
        <dbReference type="Proteomes" id="UP000437824"/>
    </source>
</evidence>
<evidence type="ECO:0000259" key="5">
    <source>
        <dbReference type="PROSITE" id="PS50975"/>
    </source>
</evidence>
<keyword evidence="1" id="KW-0436">Ligase</keyword>
<dbReference type="Gene3D" id="3.30.1490.20">
    <property type="entry name" value="ATP-grasp fold, A domain"/>
    <property type="match status" value="1"/>
</dbReference>
<dbReference type="GO" id="GO:0046872">
    <property type="term" value="F:metal ion binding"/>
    <property type="evidence" value="ECO:0007669"/>
    <property type="project" value="InterPro"/>
</dbReference>
<evidence type="ECO:0000256" key="2">
    <source>
        <dbReference type="ARBA" id="ARBA00022741"/>
    </source>
</evidence>
<organism evidence="6 7">
    <name type="scientific">Blautia luti DSM 14534 = JCM 17040</name>
    <dbReference type="NCBI Taxonomy" id="649762"/>
    <lineage>
        <taxon>Bacteria</taxon>
        <taxon>Bacillati</taxon>
        <taxon>Bacillota</taxon>
        <taxon>Clostridia</taxon>
        <taxon>Lachnospirales</taxon>
        <taxon>Lachnospiraceae</taxon>
        <taxon>Blautia</taxon>
    </lineage>
</organism>
<dbReference type="GO" id="GO:0016874">
    <property type="term" value="F:ligase activity"/>
    <property type="evidence" value="ECO:0007669"/>
    <property type="project" value="UniProtKB-KW"/>
</dbReference>
<dbReference type="GO" id="GO:0005524">
    <property type="term" value="F:ATP binding"/>
    <property type="evidence" value="ECO:0007669"/>
    <property type="project" value="UniProtKB-UniRule"/>
</dbReference>
<dbReference type="InterPro" id="IPR013815">
    <property type="entry name" value="ATP_grasp_subdomain_1"/>
</dbReference>
<dbReference type="Proteomes" id="UP000437824">
    <property type="component" value="Unassembled WGS sequence"/>
</dbReference>
<proteinExistence type="predicted"/>
<name>A0A844GHH2_9FIRM</name>
<dbReference type="InterPro" id="IPR011761">
    <property type="entry name" value="ATP-grasp"/>
</dbReference>
<dbReference type="SUPFAM" id="SSF56059">
    <property type="entry name" value="Glutathione synthetase ATP-binding domain-like"/>
    <property type="match status" value="1"/>
</dbReference>
<keyword evidence="2 4" id="KW-0547">Nucleotide-binding</keyword>